<reference evidence="1" key="2">
    <citation type="submission" date="2016-06" db="EMBL/GenBank/DDBJ databases">
        <title>The genome of a short-lived fish provides insights into sex chromosome evolution and the genetic control of aging.</title>
        <authorList>
            <person name="Reichwald K."/>
            <person name="Felder M."/>
            <person name="Petzold A."/>
            <person name="Koch P."/>
            <person name="Groth M."/>
            <person name="Platzer M."/>
        </authorList>
    </citation>
    <scope>NUCLEOTIDE SEQUENCE</scope>
    <source>
        <tissue evidence="1">Brain</tissue>
    </source>
</reference>
<dbReference type="AlphaFoldDB" id="A0A1A8C3M1"/>
<evidence type="ECO:0000313" key="1">
    <source>
        <dbReference type="EMBL" id="SBP74502.1"/>
    </source>
</evidence>
<protein>
    <submittedName>
        <fullName evidence="1">NCK-associated protein 1</fullName>
    </submittedName>
</protein>
<accession>A0A1A8C3M1</accession>
<sequence>LRPDVCLLFEHWHLDIDLNKTLPEYTKPKLNTLINVSHKHSDTLKKELQLQNKPKHTHTSWAKLGISVYFNPCFPCCCRGTMNLATHIRCFKEQKYKDILYIYS</sequence>
<name>A0A1A8C3M1_NOTKA</name>
<feature type="non-terminal residue" evidence="1">
    <location>
        <position position="1"/>
    </location>
</feature>
<gene>
    <name evidence="1" type="primary">NCKAP1</name>
</gene>
<proteinExistence type="predicted"/>
<organism evidence="1">
    <name type="scientific">Nothobranchius kadleci</name>
    <name type="common">African annual killifish</name>
    <dbReference type="NCBI Taxonomy" id="1051664"/>
    <lineage>
        <taxon>Eukaryota</taxon>
        <taxon>Metazoa</taxon>
        <taxon>Chordata</taxon>
        <taxon>Craniata</taxon>
        <taxon>Vertebrata</taxon>
        <taxon>Euteleostomi</taxon>
        <taxon>Actinopterygii</taxon>
        <taxon>Neopterygii</taxon>
        <taxon>Teleostei</taxon>
        <taxon>Neoteleostei</taxon>
        <taxon>Acanthomorphata</taxon>
        <taxon>Ovalentaria</taxon>
        <taxon>Atherinomorphae</taxon>
        <taxon>Cyprinodontiformes</taxon>
        <taxon>Nothobranchiidae</taxon>
        <taxon>Nothobranchius</taxon>
    </lineage>
</organism>
<reference evidence="1" key="1">
    <citation type="submission" date="2016-05" db="EMBL/GenBank/DDBJ databases">
        <authorList>
            <person name="Lavstsen T."/>
            <person name="Jespersen J.S."/>
        </authorList>
    </citation>
    <scope>NUCLEOTIDE SEQUENCE</scope>
    <source>
        <tissue evidence="1">Brain</tissue>
    </source>
</reference>
<dbReference type="EMBL" id="HADZ01010561">
    <property type="protein sequence ID" value="SBP74502.1"/>
    <property type="molecule type" value="Transcribed_RNA"/>
</dbReference>